<evidence type="ECO:0000313" key="1">
    <source>
        <dbReference type="EMBL" id="OTN77500.1"/>
    </source>
</evidence>
<proteinExistence type="predicted"/>
<reference evidence="1 2" key="1">
    <citation type="submission" date="2017-05" db="EMBL/GenBank/DDBJ databases">
        <title>The Genome Sequence of Enterococcus sp. 8G7_MSG3316.</title>
        <authorList>
            <consortium name="The Broad Institute Genomics Platform"/>
            <consortium name="The Broad Institute Genomic Center for Infectious Diseases"/>
            <person name="Earl A."/>
            <person name="Manson A."/>
            <person name="Schwartman J."/>
            <person name="Gilmore M."/>
            <person name="Abouelleil A."/>
            <person name="Cao P."/>
            <person name="Chapman S."/>
            <person name="Cusick C."/>
            <person name="Shea T."/>
            <person name="Young S."/>
            <person name="Neafsey D."/>
            <person name="Nusbaum C."/>
            <person name="Birren B."/>
        </authorList>
    </citation>
    <scope>NUCLEOTIDE SEQUENCE [LARGE SCALE GENOMIC DNA]</scope>
    <source>
        <strain evidence="1 2">8G7_MSG3316</strain>
    </source>
</reference>
<sequence length="93" mass="10778">MLVVKAGYYWSGMIDERERLTIEEEAAYLGDYLTITDVNQRVFDTRYNWVEVGAVSAQHVKNGDYVRVYFTGPILERYPAKLHGVVRMDVVTE</sequence>
<keyword evidence="2" id="KW-1185">Reference proteome</keyword>
<organism evidence="1 2">
    <name type="scientific">Candidatus Enterococcus testudinis</name>
    <dbReference type="NCBI Taxonomy" id="1834191"/>
    <lineage>
        <taxon>Bacteria</taxon>
        <taxon>Bacillati</taxon>
        <taxon>Bacillota</taxon>
        <taxon>Bacilli</taxon>
        <taxon>Lactobacillales</taxon>
        <taxon>Enterococcaceae</taxon>
        <taxon>Enterococcus</taxon>
    </lineage>
</organism>
<dbReference type="EMBL" id="NGKU01000001">
    <property type="protein sequence ID" value="OTN77500.1"/>
    <property type="molecule type" value="Genomic_DNA"/>
</dbReference>
<protein>
    <submittedName>
        <fullName evidence="1">Uncharacterized protein</fullName>
    </submittedName>
</protein>
<name>A0A242A9D5_9ENTE</name>
<accession>A0A242A9D5</accession>
<evidence type="ECO:0000313" key="2">
    <source>
        <dbReference type="Proteomes" id="UP000195043"/>
    </source>
</evidence>
<gene>
    <name evidence="1" type="ORF">A5886_002600</name>
</gene>
<comment type="caution">
    <text evidence="1">The sequence shown here is derived from an EMBL/GenBank/DDBJ whole genome shotgun (WGS) entry which is preliminary data.</text>
</comment>
<dbReference type="AlphaFoldDB" id="A0A242A9D5"/>
<dbReference type="STRING" id="1834191.A5886_002600"/>
<dbReference type="Proteomes" id="UP000195043">
    <property type="component" value="Unassembled WGS sequence"/>
</dbReference>